<dbReference type="EMBL" id="MT141235">
    <property type="protein sequence ID" value="QJA56716.1"/>
    <property type="molecule type" value="Genomic_DNA"/>
</dbReference>
<proteinExistence type="predicted"/>
<accession>A0A6M3IGT6</accession>
<evidence type="ECO:0000313" key="1">
    <source>
        <dbReference type="EMBL" id="QJA56716.1"/>
    </source>
</evidence>
<organism evidence="1">
    <name type="scientific">viral metagenome</name>
    <dbReference type="NCBI Taxonomy" id="1070528"/>
    <lineage>
        <taxon>unclassified sequences</taxon>
        <taxon>metagenomes</taxon>
        <taxon>organismal metagenomes</taxon>
    </lineage>
</organism>
<protein>
    <submittedName>
        <fullName evidence="1">Uncharacterized protein</fullName>
    </submittedName>
</protein>
<reference evidence="1" key="1">
    <citation type="submission" date="2020-03" db="EMBL/GenBank/DDBJ databases">
        <title>The deep terrestrial virosphere.</title>
        <authorList>
            <person name="Holmfeldt K."/>
            <person name="Nilsson E."/>
            <person name="Simone D."/>
            <person name="Lopez-Fernandez M."/>
            <person name="Wu X."/>
            <person name="de Brujin I."/>
            <person name="Lundin D."/>
            <person name="Andersson A."/>
            <person name="Bertilsson S."/>
            <person name="Dopson M."/>
        </authorList>
    </citation>
    <scope>NUCLEOTIDE SEQUENCE</scope>
    <source>
        <strain evidence="1">MM415B01807</strain>
    </source>
</reference>
<name>A0A6M3IGT6_9ZZZZ</name>
<gene>
    <name evidence="1" type="ORF">MM415B01807_0014</name>
</gene>
<sequence>MTRVWEKDLIDINECYQCEHFDRALKSCKQEWFYGYLLSDPEDIKPVVEPICVDFKTKEKE</sequence>
<dbReference type="AlphaFoldDB" id="A0A6M3IGT6"/>